<evidence type="ECO:0000313" key="2">
    <source>
        <dbReference type="EMBL" id="KAF2862259.1"/>
    </source>
</evidence>
<dbReference type="Proteomes" id="UP000799421">
    <property type="component" value="Unassembled WGS sequence"/>
</dbReference>
<protein>
    <submittedName>
        <fullName evidence="2">Uncharacterized protein</fullName>
    </submittedName>
</protein>
<dbReference type="EMBL" id="MU005967">
    <property type="protein sequence ID" value="KAF2862259.1"/>
    <property type="molecule type" value="Genomic_DNA"/>
</dbReference>
<name>A0A6A7C5D2_9PEZI</name>
<dbReference type="OrthoDB" id="5366606at2759"/>
<evidence type="ECO:0000313" key="3">
    <source>
        <dbReference type="Proteomes" id="UP000799421"/>
    </source>
</evidence>
<gene>
    <name evidence="2" type="ORF">K470DRAFT_243992</name>
</gene>
<reference evidence="2" key="1">
    <citation type="journal article" date="2020" name="Stud. Mycol.">
        <title>101 Dothideomycetes genomes: a test case for predicting lifestyles and emergence of pathogens.</title>
        <authorList>
            <person name="Haridas S."/>
            <person name="Albert R."/>
            <person name="Binder M."/>
            <person name="Bloem J."/>
            <person name="Labutti K."/>
            <person name="Salamov A."/>
            <person name="Andreopoulos B."/>
            <person name="Baker S."/>
            <person name="Barry K."/>
            <person name="Bills G."/>
            <person name="Bluhm B."/>
            <person name="Cannon C."/>
            <person name="Castanera R."/>
            <person name="Culley D."/>
            <person name="Daum C."/>
            <person name="Ezra D."/>
            <person name="Gonzalez J."/>
            <person name="Henrissat B."/>
            <person name="Kuo A."/>
            <person name="Liang C."/>
            <person name="Lipzen A."/>
            <person name="Lutzoni F."/>
            <person name="Magnuson J."/>
            <person name="Mondo S."/>
            <person name="Nolan M."/>
            <person name="Ohm R."/>
            <person name="Pangilinan J."/>
            <person name="Park H.-J."/>
            <person name="Ramirez L."/>
            <person name="Alfaro M."/>
            <person name="Sun H."/>
            <person name="Tritt A."/>
            <person name="Yoshinaga Y."/>
            <person name="Zwiers L.-H."/>
            <person name="Turgeon B."/>
            <person name="Goodwin S."/>
            <person name="Spatafora J."/>
            <person name="Crous P."/>
            <person name="Grigoriev I."/>
        </authorList>
    </citation>
    <scope>NUCLEOTIDE SEQUENCE</scope>
    <source>
        <strain evidence="2">CBS 480.64</strain>
    </source>
</reference>
<accession>A0A6A7C5D2</accession>
<feature type="compositionally biased region" description="Pro residues" evidence="1">
    <location>
        <begin position="1"/>
        <end position="10"/>
    </location>
</feature>
<feature type="non-terminal residue" evidence="2">
    <location>
        <position position="1"/>
    </location>
</feature>
<sequence>MPRQTAPPPSDEFDIHLTKPFSGHPKHTIEIIGEPNRPATVRVTHYNSETKFSEKTGEVPKDDVHELLELVSTMTGLPSNQSKDIYGHDTKVQFNTFKGQWSNADVDPSADSIHELAREQKDDFKRVSDSIEALSRTFAKHNA</sequence>
<feature type="region of interest" description="Disordered" evidence="1">
    <location>
        <begin position="1"/>
        <end position="25"/>
    </location>
</feature>
<keyword evidence="3" id="KW-1185">Reference proteome</keyword>
<organism evidence="2 3">
    <name type="scientific">Piedraia hortae CBS 480.64</name>
    <dbReference type="NCBI Taxonomy" id="1314780"/>
    <lineage>
        <taxon>Eukaryota</taxon>
        <taxon>Fungi</taxon>
        <taxon>Dikarya</taxon>
        <taxon>Ascomycota</taxon>
        <taxon>Pezizomycotina</taxon>
        <taxon>Dothideomycetes</taxon>
        <taxon>Dothideomycetidae</taxon>
        <taxon>Capnodiales</taxon>
        <taxon>Piedraiaceae</taxon>
        <taxon>Piedraia</taxon>
    </lineage>
</organism>
<proteinExistence type="predicted"/>
<evidence type="ECO:0000256" key="1">
    <source>
        <dbReference type="SAM" id="MobiDB-lite"/>
    </source>
</evidence>
<dbReference type="AlphaFoldDB" id="A0A6A7C5D2"/>